<evidence type="ECO:0000256" key="1">
    <source>
        <dbReference type="ARBA" id="ARBA00023015"/>
    </source>
</evidence>
<reference evidence="5" key="1">
    <citation type="submission" date="2021-02" db="EMBL/GenBank/DDBJ databases">
        <authorList>
            <person name="Nowell W R."/>
        </authorList>
    </citation>
    <scope>NUCLEOTIDE SEQUENCE</scope>
</reference>
<comment type="caution">
    <text evidence="5">The sequence shown here is derived from an EMBL/GenBank/DDBJ whole genome shotgun (WGS) entry which is preliminary data.</text>
</comment>
<evidence type="ECO:0000256" key="3">
    <source>
        <dbReference type="ARBA" id="ARBA00023170"/>
    </source>
</evidence>
<dbReference type="EMBL" id="CAJNOR010015558">
    <property type="protein sequence ID" value="CAF1682590.1"/>
    <property type="molecule type" value="Genomic_DNA"/>
</dbReference>
<dbReference type="Proteomes" id="UP000663828">
    <property type="component" value="Unassembled WGS sequence"/>
</dbReference>
<feature type="non-terminal residue" evidence="5">
    <location>
        <position position="165"/>
    </location>
</feature>
<accession>A0A816H7T2</accession>
<evidence type="ECO:0000313" key="6">
    <source>
        <dbReference type="Proteomes" id="UP000663828"/>
    </source>
</evidence>
<keyword evidence="2" id="KW-0804">Transcription</keyword>
<keyword evidence="1" id="KW-0805">Transcription regulation</keyword>
<evidence type="ECO:0000256" key="2">
    <source>
        <dbReference type="ARBA" id="ARBA00023163"/>
    </source>
</evidence>
<name>A0A816H7T2_ADIRI</name>
<dbReference type="InterPro" id="IPR035500">
    <property type="entry name" value="NHR-like_dom_sf"/>
</dbReference>
<proteinExistence type="predicted"/>
<sequence length="165" mass="18716">DGDRVVLCSGIVVHKVQLNYLLGDVAQLIYDFGSTLKSHKIDSILAATLASILLLDSNNSDYVYHRTPLSPTVTELYQKIVDSLKDYLKQQHEDSSVYLQLLDRLNEARRIAHLLRKRLSLYRHTTGLTNSMNTLLDLVLECKPISNDLPSNEENSSLPFVQYDI</sequence>
<dbReference type="InterPro" id="IPR000536">
    <property type="entry name" value="Nucl_hrmn_rcpt_lig-bd"/>
</dbReference>
<protein>
    <recommendedName>
        <fullName evidence="4">NR LBD domain-containing protein</fullName>
    </recommendedName>
</protein>
<evidence type="ECO:0000259" key="4">
    <source>
        <dbReference type="Pfam" id="PF00104"/>
    </source>
</evidence>
<keyword evidence="3" id="KW-0675">Receptor</keyword>
<evidence type="ECO:0000313" key="5">
    <source>
        <dbReference type="EMBL" id="CAF1682590.1"/>
    </source>
</evidence>
<dbReference type="Pfam" id="PF00104">
    <property type="entry name" value="Hormone_recep"/>
    <property type="match status" value="1"/>
</dbReference>
<feature type="domain" description="NR LBD" evidence="4">
    <location>
        <begin position="17"/>
        <end position="122"/>
    </location>
</feature>
<dbReference type="AlphaFoldDB" id="A0A816H7T2"/>
<organism evidence="5 6">
    <name type="scientific">Adineta ricciae</name>
    <name type="common">Rotifer</name>
    <dbReference type="NCBI Taxonomy" id="249248"/>
    <lineage>
        <taxon>Eukaryota</taxon>
        <taxon>Metazoa</taxon>
        <taxon>Spiralia</taxon>
        <taxon>Gnathifera</taxon>
        <taxon>Rotifera</taxon>
        <taxon>Eurotatoria</taxon>
        <taxon>Bdelloidea</taxon>
        <taxon>Adinetida</taxon>
        <taxon>Adinetidae</taxon>
        <taxon>Adineta</taxon>
    </lineage>
</organism>
<keyword evidence="6" id="KW-1185">Reference proteome</keyword>
<dbReference type="Gene3D" id="1.10.565.10">
    <property type="entry name" value="Retinoid X Receptor"/>
    <property type="match status" value="1"/>
</dbReference>
<gene>
    <name evidence="5" type="ORF">XAT740_LOCUS60957</name>
</gene>
<dbReference type="SUPFAM" id="SSF48508">
    <property type="entry name" value="Nuclear receptor ligand-binding domain"/>
    <property type="match status" value="1"/>
</dbReference>